<dbReference type="EMBL" id="LBTA01000058">
    <property type="protein sequence ID" value="KKQ29717.1"/>
    <property type="molecule type" value="Genomic_DNA"/>
</dbReference>
<accession>A0A0G0GIB8</accession>
<reference evidence="1 2" key="1">
    <citation type="journal article" date="2015" name="Nature">
        <title>rRNA introns, odd ribosomes, and small enigmatic genomes across a large radiation of phyla.</title>
        <authorList>
            <person name="Brown C.T."/>
            <person name="Hug L.A."/>
            <person name="Thomas B.C."/>
            <person name="Sharon I."/>
            <person name="Castelle C.J."/>
            <person name="Singh A."/>
            <person name="Wilkins M.J."/>
            <person name="Williams K.H."/>
            <person name="Banfield J.F."/>
        </authorList>
    </citation>
    <scope>NUCLEOTIDE SEQUENCE [LARGE SCALE GENOMIC DNA]</scope>
</reference>
<name>A0A0G0GIB8_9BACT</name>
<comment type="caution">
    <text evidence="1">The sequence shown here is derived from an EMBL/GenBank/DDBJ whole genome shotgun (WGS) entry which is preliminary data.</text>
</comment>
<dbReference type="Proteomes" id="UP000034701">
    <property type="component" value="Unassembled WGS sequence"/>
</dbReference>
<protein>
    <submittedName>
        <fullName evidence="1">Uncharacterized protein</fullName>
    </submittedName>
</protein>
<evidence type="ECO:0000313" key="1">
    <source>
        <dbReference type="EMBL" id="KKQ29717.1"/>
    </source>
</evidence>
<dbReference type="AlphaFoldDB" id="A0A0G0GIB8"/>
<proteinExistence type="predicted"/>
<organism evidence="1 2">
    <name type="scientific">Candidatus Nomurabacteria bacterium GW2011_GWA1_37_20</name>
    <dbReference type="NCBI Taxonomy" id="1618729"/>
    <lineage>
        <taxon>Bacteria</taxon>
        <taxon>Candidatus Nomuraibacteriota</taxon>
    </lineage>
</organism>
<gene>
    <name evidence="1" type="ORF">US45_C0058G0006</name>
</gene>
<sequence length="108" mass="12392">MKKIFLTLVVFIGISSVVYASQIEDNLFIKQGWNLIYGFTPNSLNGQNLDMAHIKAIYGFIPTTQEYARIYPKPEDNKIDLILMNISYIKDGIFLGQLQYLPIEGLRM</sequence>
<evidence type="ECO:0000313" key="2">
    <source>
        <dbReference type="Proteomes" id="UP000034701"/>
    </source>
</evidence>